<evidence type="ECO:0000256" key="2">
    <source>
        <dbReference type="ARBA" id="ARBA00023015"/>
    </source>
</evidence>
<keyword evidence="2" id="KW-0805">Transcription regulation</keyword>
<dbReference type="InterPro" id="IPR014284">
    <property type="entry name" value="RNA_pol_sigma-70_dom"/>
</dbReference>
<keyword evidence="7" id="KW-1185">Reference proteome</keyword>
<sequence length="202" mass="23399">MKNQILNKAVLDDNELWVELKAGDEKAFSTLFKRYYSYLIQYGNSFSPFSEKIQDCVQDVFTDIWVYRNSLSDTVVVKAYLLSCVRKRIVRLQERDKVFNKSKSVDAIAFLFDFSVEHQLISDELTAGKVAQLNKLVNDLPTRQKEALYLRYHHGLSVDEIAEILNVNYQSANNLLHRALVNIRKEWKGTFGLLIVLLTNCI</sequence>
<dbReference type="InterPro" id="IPR013324">
    <property type="entry name" value="RNA_pol_sigma_r3/r4-like"/>
</dbReference>
<dbReference type="CDD" id="cd06171">
    <property type="entry name" value="Sigma70_r4"/>
    <property type="match status" value="1"/>
</dbReference>
<evidence type="ECO:0000256" key="3">
    <source>
        <dbReference type="ARBA" id="ARBA00023082"/>
    </source>
</evidence>
<gene>
    <name evidence="6" type="ORF">AAGV28_03315</name>
</gene>
<dbReference type="NCBIfam" id="TIGR02937">
    <property type="entry name" value="sigma70-ECF"/>
    <property type="match status" value="1"/>
</dbReference>
<dbReference type="SUPFAM" id="SSF88659">
    <property type="entry name" value="Sigma3 and sigma4 domains of RNA polymerase sigma factors"/>
    <property type="match status" value="1"/>
</dbReference>
<reference evidence="6 7" key="1">
    <citation type="submission" date="2024-04" db="EMBL/GenBank/DDBJ databases">
        <title>New Clade of Flavobacterium.</title>
        <authorList>
            <person name="Matos L."/>
            <person name="Proenca D.N."/>
            <person name="Fransisco R.M."/>
            <person name="Chung A.P."/>
            <person name="Maccario L."/>
            <person name="Sorensen S.J."/>
            <person name="Morais P.V."/>
        </authorList>
    </citation>
    <scope>NUCLEOTIDE SEQUENCE [LARGE SCALE GENOMIC DNA]</scope>
    <source>
        <strain evidence="6 7">FZUC8N2.13</strain>
    </source>
</reference>
<proteinExistence type="inferred from homology"/>
<feature type="domain" description="RNA polymerase sigma factor 70 region 4 type 2" evidence="5">
    <location>
        <begin position="132"/>
        <end position="181"/>
    </location>
</feature>
<dbReference type="PANTHER" id="PTHR43133">
    <property type="entry name" value="RNA POLYMERASE ECF-TYPE SIGMA FACTO"/>
    <property type="match status" value="1"/>
</dbReference>
<evidence type="ECO:0000259" key="5">
    <source>
        <dbReference type="Pfam" id="PF08281"/>
    </source>
</evidence>
<dbReference type="InterPro" id="IPR039425">
    <property type="entry name" value="RNA_pol_sigma-70-like"/>
</dbReference>
<accession>A0ABV4T8F1</accession>
<comment type="caution">
    <text evidence="6">The sequence shown here is derived from an EMBL/GenBank/DDBJ whole genome shotgun (WGS) entry which is preliminary data.</text>
</comment>
<dbReference type="InterPro" id="IPR013249">
    <property type="entry name" value="RNA_pol_sigma70_r4_t2"/>
</dbReference>
<organism evidence="6 7">
    <name type="scientific">Flavobacterium zubiriense</name>
    <dbReference type="NCBI Taxonomy" id="3138075"/>
    <lineage>
        <taxon>Bacteria</taxon>
        <taxon>Pseudomonadati</taxon>
        <taxon>Bacteroidota</taxon>
        <taxon>Flavobacteriia</taxon>
        <taxon>Flavobacteriales</taxon>
        <taxon>Flavobacteriaceae</taxon>
        <taxon>Flavobacterium</taxon>
    </lineage>
</organism>
<dbReference type="Proteomes" id="UP001574169">
    <property type="component" value="Unassembled WGS sequence"/>
</dbReference>
<dbReference type="InterPro" id="IPR036388">
    <property type="entry name" value="WH-like_DNA-bd_sf"/>
</dbReference>
<evidence type="ECO:0000256" key="1">
    <source>
        <dbReference type="ARBA" id="ARBA00010641"/>
    </source>
</evidence>
<dbReference type="Gene3D" id="1.10.1740.10">
    <property type="match status" value="1"/>
</dbReference>
<protein>
    <submittedName>
        <fullName evidence="6">Sigma-70 family RNA polymerase sigma factor</fullName>
    </submittedName>
</protein>
<keyword evidence="4" id="KW-0804">Transcription</keyword>
<name>A0ABV4T8F1_9FLAO</name>
<dbReference type="InterPro" id="IPR013325">
    <property type="entry name" value="RNA_pol_sigma_r2"/>
</dbReference>
<dbReference type="RefSeq" id="WP_373405403.1">
    <property type="nucleotide sequence ID" value="NZ_JBCFQL010000003.1"/>
</dbReference>
<keyword evidence="3" id="KW-0731">Sigma factor</keyword>
<evidence type="ECO:0000313" key="6">
    <source>
        <dbReference type="EMBL" id="MFA9190389.1"/>
    </source>
</evidence>
<evidence type="ECO:0000313" key="7">
    <source>
        <dbReference type="Proteomes" id="UP001574169"/>
    </source>
</evidence>
<comment type="similarity">
    <text evidence="1">Belongs to the sigma-70 factor family. ECF subfamily.</text>
</comment>
<evidence type="ECO:0000256" key="4">
    <source>
        <dbReference type="ARBA" id="ARBA00023163"/>
    </source>
</evidence>
<dbReference type="PANTHER" id="PTHR43133:SF46">
    <property type="entry name" value="RNA POLYMERASE SIGMA-70 FACTOR ECF SUBFAMILY"/>
    <property type="match status" value="1"/>
</dbReference>
<dbReference type="Gene3D" id="1.10.10.10">
    <property type="entry name" value="Winged helix-like DNA-binding domain superfamily/Winged helix DNA-binding domain"/>
    <property type="match status" value="1"/>
</dbReference>
<dbReference type="Pfam" id="PF08281">
    <property type="entry name" value="Sigma70_r4_2"/>
    <property type="match status" value="1"/>
</dbReference>
<dbReference type="EMBL" id="JBCFQL010000003">
    <property type="protein sequence ID" value="MFA9190389.1"/>
    <property type="molecule type" value="Genomic_DNA"/>
</dbReference>
<dbReference type="SUPFAM" id="SSF88946">
    <property type="entry name" value="Sigma2 domain of RNA polymerase sigma factors"/>
    <property type="match status" value="1"/>
</dbReference>